<dbReference type="SUPFAM" id="SSF53955">
    <property type="entry name" value="Lysozyme-like"/>
    <property type="match status" value="1"/>
</dbReference>
<comment type="caution">
    <text evidence="2">The sequence shown here is derived from an EMBL/GenBank/DDBJ whole genome shotgun (WGS) entry which is preliminary data.</text>
</comment>
<dbReference type="InterPro" id="IPR023346">
    <property type="entry name" value="Lysozyme-like_dom_sf"/>
</dbReference>
<evidence type="ECO:0000313" key="2">
    <source>
        <dbReference type="EMBL" id="PIP18796.1"/>
    </source>
</evidence>
<name>A0A2G9YHU5_9BACT</name>
<dbReference type="EMBL" id="PCRK01000163">
    <property type="protein sequence ID" value="PIP18796.1"/>
    <property type="molecule type" value="Genomic_DNA"/>
</dbReference>
<dbReference type="Gene3D" id="1.20.141.10">
    <property type="entry name" value="Chitosanase, subunit A, domain 1"/>
    <property type="match status" value="1"/>
</dbReference>
<dbReference type="AlphaFoldDB" id="A0A2G9YHU5"/>
<feature type="domain" description="TtsA-like Glycoside hydrolase family 108" evidence="1">
    <location>
        <begin position="3"/>
        <end position="84"/>
    </location>
</feature>
<dbReference type="Pfam" id="PF05838">
    <property type="entry name" value="Glyco_hydro_108"/>
    <property type="match status" value="1"/>
</dbReference>
<protein>
    <recommendedName>
        <fullName evidence="1">TtsA-like Glycoside hydrolase family 108 domain-containing protein</fullName>
    </recommendedName>
</protein>
<accession>A0A2G9YHU5</accession>
<reference evidence="2 3" key="1">
    <citation type="submission" date="2017-09" db="EMBL/GenBank/DDBJ databases">
        <title>Depth-based differentiation of microbial function through sediment-hosted aquifers and enrichment of novel symbionts in the deep terrestrial subsurface.</title>
        <authorList>
            <person name="Probst A.J."/>
            <person name="Ladd B."/>
            <person name="Jarett J.K."/>
            <person name="Geller-Mcgrath D.E."/>
            <person name="Sieber C.M."/>
            <person name="Emerson J.B."/>
            <person name="Anantharaman K."/>
            <person name="Thomas B.C."/>
            <person name="Malmstrom R."/>
            <person name="Stieglmeier M."/>
            <person name="Klingl A."/>
            <person name="Woyke T."/>
            <person name="Ryan C.M."/>
            <person name="Banfield J.F."/>
        </authorList>
    </citation>
    <scope>NUCLEOTIDE SEQUENCE [LARGE SCALE GENOMIC DNA]</scope>
    <source>
        <strain evidence="2">CG23_combo_of_CG06-09_8_20_14_all_41_10</strain>
    </source>
</reference>
<evidence type="ECO:0000259" key="1">
    <source>
        <dbReference type="Pfam" id="PF05838"/>
    </source>
</evidence>
<proteinExistence type="predicted"/>
<dbReference type="Proteomes" id="UP000231292">
    <property type="component" value="Unassembled WGS sequence"/>
</dbReference>
<dbReference type="InterPro" id="IPR008565">
    <property type="entry name" value="TtsA-like_GH18_dom"/>
</dbReference>
<organism evidence="2 3">
    <name type="scientific">Candidatus Sherwoodlollariibacterium unditelluris</name>
    <dbReference type="NCBI Taxonomy" id="1974757"/>
    <lineage>
        <taxon>Bacteria</taxon>
        <taxon>Pseudomonadati</taxon>
        <taxon>Candidatus Omnitrophota</taxon>
        <taxon>Candidatus Sherwoodlollariibacterium</taxon>
    </lineage>
</organism>
<gene>
    <name evidence="2" type="ORF">COX41_06330</name>
</gene>
<feature type="non-terminal residue" evidence="2">
    <location>
        <position position="1"/>
    </location>
</feature>
<sequence>AISFVLYWEKWKSDNPKDPGGLTIWGICQRDYPDEVNTMLGMSEKDSRVYAERFYRREFWDAMGCDDLQGLIDIVIFDCSVNQGKTKAKAIARNACNWADAILLKYDYYDDIKLFTQFGRGWSRRAISLRNYIVTKFRVLEWDPKELVKAEL</sequence>
<evidence type="ECO:0000313" key="3">
    <source>
        <dbReference type="Proteomes" id="UP000231292"/>
    </source>
</evidence>